<dbReference type="InterPro" id="IPR036968">
    <property type="entry name" value="Enolpyruvate_Tfrase_sf"/>
</dbReference>
<proteinExistence type="inferred from homology"/>
<keyword evidence="6" id="KW-0133">Cell shape</keyword>
<dbReference type="InterPro" id="IPR001986">
    <property type="entry name" value="Enolpyruvate_Tfrase_dom"/>
</dbReference>
<dbReference type="Pfam" id="PF00275">
    <property type="entry name" value="EPSP_synthase"/>
    <property type="match status" value="1"/>
</dbReference>
<feature type="non-terminal residue" evidence="17">
    <location>
        <position position="1"/>
    </location>
</feature>
<protein>
    <recommendedName>
        <fullName evidence="12">UDP-N-acetylglucosamine 1-carboxyvinyltransferase</fullName>
        <ecNumber evidence="11">2.5.1.7</ecNumber>
    </recommendedName>
    <alternativeName>
        <fullName evidence="13">Enoylpyruvate transferase</fullName>
    </alternativeName>
    <alternativeName>
        <fullName evidence="14">UDP-N-acetylglucosamine enolpyruvyl transferase</fullName>
    </alternativeName>
</protein>
<comment type="subcellular location">
    <subcellularLocation>
        <location evidence="1">Cytoplasm</location>
    </subcellularLocation>
</comment>
<comment type="catalytic activity">
    <reaction evidence="15">
        <text>phosphoenolpyruvate + UDP-N-acetyl-alpha-D-glucosamine = UDP-N-acetyl-3-O-(1-carboxyvinyl)-alpha-D-glucosamine + phosphate</text>
        <dbReference type="Rhea" id="RHEA:18681"/>
        <dbReference type="ChEBI" id="CHEBI:43474"/>
        <dbReference type="ChEBI" id="CHEBI:57705"/>
        <dbReference type="ChEBI" id="CHEBI:58702"/>
        <dbReference type="ChEBI" id="CHEBI:68483"/>
        <dbReference type="EC" id="2.5.1.7"/>
    </reaction>
</comment>
<evidence type="ECO:0000256" key="2">
    <source>
        <dbReference type="ARBA" id="ARBA00004752"/>
    </source>
</evidence>
<keyword evidence="9" id="KW-0961">Cell wall biogenesis/degradation</keyword>
<dbReference type="GO" id="GO:0008760">
    <property type="term" value="F:UDP-N-acetylglucosamine 1-carboxyvinyltransferase activity"/>
    <property type="evidence" value="ECO:0007669"/>
    <property type="project" value="UniProtKB-EC"/>
</dbReference>
<evidence type="ECO:0000256" key="4">
    <source>
        <dbReference type="ARBA" id="ARBA00022618"/>
    </source>
</evidence>
<evidence type="ECO:0000256" key="14">
    <source>
        <dbReference type="ARBA" id="ARBA00042842"/>
    </source>
</evidence>
<dbReference type="GO" id="GO:0005737">
    <property type="term" value="C:cytoplasm"/>
    <property type="evidence" value="ECO:0007669"/>
    <property type="project" value="UniProtKB-SubCell"/>
</dbReference>
<comment type="similarity">
    <text evidence="10">Belongs to the EPSP synthase family. MurA subfamily.</text>
</comment>
<comment type="caution">
    <text evidence="17">The sequence shown here is derived from an EMBL/GenBank/DDBJ whole genome shotgun (WGS) entry which is preliminary data.</text>
</comment>
<gene>
    <name evidence="17" type="ORF">EJD97_011290</name>
</gene>
<dbReference type="EMBL" id="RXGB01028762">
    <property type="protein sequence ID" value="TMW81182.1"/>
    <property type="molecule type" value="Genomic_DNA"/>
</dbReference>
<dbReference type="PANTHER" id="PTHR43783:SF1">
    <property type="entry name" value="UDP-N-ACETYLGLUCOSAMINE 1-CARBOXYVINYLTRANSFERASE"/>
    <property type="match status" value="1"/>
</dbReference>
<dbReference type="GO" id="GO:0008360">
    <property type="term" value="P:regulation of cell shape"/>
    <property type="evidence" value="ECO:0007669"/>
    <property type="project" value="UniProtKB-KW"/>
</dbReference>
<evidence type="ECO:0000256" key="6">
    <source>
        <dbReference type="ARBA" id="ARBA00022960"/>
    </source>
</evidence>
<evidence type="ECO:0000256" key="5">
    <source>
        <dbReference type="ARBA" id="ARBA00022679"/>
    </source>
</evidence>
<reference evidence="17" key="1">
    <citation type="submission" date="2019-05" db="EMBL/GenBank/DDBJ databases">
        <title>The de novo reference genome and transcriptome assemblies of the wild tomato species Solanum chilense.</title>
        <authorList>
            <person name="Stam R."/>
            <person name="Nosenko T."/>
            <person name="Hoerger A.C."/>
            <person name="Stephan W."/>
            <person name="Seidel M.A."/>
            <person name="Kuhn J.M.M."/>
            <person name="Haberer G."/>
            <person name="Tellier A."/>
        </authorList>
    </citation>
    <scope>NUCLEOTIDE SEQUENCE</scope>
    <source>
        <tissue evidence="17">Mature leaves</tissue>
    </source>
</reference>
<name>A0A6N2AFC4_SOLCI</name>
<dbReference type="EC" id="2.5.1.7" evidence="11"/>
<evidence type="ECO:0000256" key="15">
    <source>
        <dbReference type="ARBA" id="ARBA00047527"/>
    </source>
</evidence>
<dbReference type="GO" id="GO:0071555">
    <property type="term" value="P:cell wall organization"/>
    <property type="evidence" value="ECO:0007669"/>
    <property type="project" value="UniProtKB-KW"/>
</dbReference>
<evidence type="ECO:0000256" key="3">
    <source>
        <dbReference type="ARBA" id="ARBA00022490"/>
    </source>
</evidence>
<evidence type="ECO:0000256" key="12">
    <source>
        <dbReference type="ARBA" id="ARBA00039754"/>
    </source>
</evidence>
<keyword evidence="3" id="KW-0963">Cytoplasm</keyword>
<evidence type="ECO:0000256" key="11">
    <source>
        <dbReference type="ARBA" id="ARBA00039108"/>
    </source>
</evidence>
<evidence type="ECO:0000256" key="7">
    <source>
        <dbReference type="ARBA" id="ARBA00022984"/>
    </source>
</evidence>
<evidence type="ECO:0000256" key="1">
    <source>
        <dbReference type="ARBA" id="ARBA00004496"/>
    </source>
</evidence>
<dbReference type="Gene3D" id="3.65.10.10">
    <property type="entry name" value="Enolpyruvate transferase domain"/>
    <property type="match status" value="1"/>
</dbReference>
<keyword evidence="4" id="KW-0132">Cell division</keyword>
<keyword evidence="7" id="KW-0573">Peptidoglycan synthesis</keyword>
<evidence type="ECO:0000256" key="9">
    <source>
        <dbReference type="ARBA" id="ARBA00023316"/>
    </source>
</evidence>
<dbReference type="InterPro" id="IPR013792">
    <property type="entry name" value="RNA3'P_cycl/enolpyr_Trfase_a/b"/>
</dbReference>
<dbReference type="InterPro" id="IPR050068">
    <property type="entry name" value="MurA_subfamily"/>
</dbReference>
<keyword evidence="5" id="KW-0808">Transferase</keyword>
<sequence length="123" mass="13364">RSECLQNRLLFFRQIIVFDVSFKGSIIFLRAVTELQKFEANIQVSGSRATVYGKGKASPLRGSQVNATDLRGGISLVLAGLAAKGITEISGISHVDRGYENLEMKLQGLGANVVRTTTTTYPM</sequence>
<evidence type="ECO:0000256" key="10">
    <source>
        <dbReference type="ARBA" id="ARBA00038367"/>
    </source>
</evidence>
<accession>A0A6N2AFC4</accession>
<comment type="pathway">
    <text evidence="2">Cell wall biogenesis; peptidoglycan biosynthesis.</text>
</comment>
<dbReference type="GO" id="GO:0051301">
    <property type="term" value="P:cell division"/>
    <property type="evidence" value="ECO:0007669"/>
    <property type="project" value="UniProtKB-KW"/>
</dbReference>
<organism evidence="17">
    <name type="scientific">Solanum chilense</name>
    <name type="common">Tomato</name>
    <name type="synonym">Lycopersicon chilense</name>
    <dbReference type="NCBI Taxonomy" id="4083"/>
    <lineage>
        <taxon>Eukaryota</taxon>
        <taxon>Viridiplantae</taxon>
        <taxon>Streptophyta</taxon>
        <taxon>Embryophyta</taxon>
        <taxon>Tracheophyta</taxon>
        <taxon>Spermatophyta</taxon>
        <taxon>Magnoliopsida</taxon>
        <taxon>eudicotyledons</taxon>
        <taxon>Gunneridae</taxon>
        <taxon>Pentapetalae</taxon>
        <taxon>asterids</taxon>
        <taxon>lamiids</taxon>
        <taxon>Solanales</taxon>
        <taxon>Solanaceae</taxon>
        <taxon>Solanoideae</taxon>
        <taxon>Solaneae</taxon>
        <taxon>Solanum</taxon>
        <taxon>Solanum subgen. Lycopersicon</taxon>
    </lineage>
</organism>
<evidence type="ECO:0000313" key="17">
    <source>
        <dbReference type="EMBL" id="TMW81182.1"/>
    </source>
</evidence>
<feature type="domain" description="Enolpyruvate transferase" evidence="16">
    <location>
        <begin position="31"/>
        <end position="106"/>
    </location>
</feature>
<evidence type="ECO:0000256" key="13">
    <source>
        <dbReference type="ARBA" id="ARBA00042443"/>
    </source>
</evidence>
<dbReference type="SUPFAM" id="SSF55205">
    <property type="entry name" value="EPT/RTPC-like"/>
    <property type="match status" value="1"/>
</dbReference>
<dbReference type="PANTHER" id="PTHR43783">
    <property type="entry name" value="UDP-N-ACETYLGLUCOSAMINE 1-CARBOXYVINYLTRANSFERASE"/>
    <property type="match status" value="1"/>
</dbReference>
<evidence type="ECO:0000259" key="16">
    <source>
        <dbReference type="Pfam" id="PF00275"/>
    </source>
</evidence>
<keyword evidence="8" id="KW-0131">Cell cycle</keyword>
<evidence type="ECO:0000256" key="8">
    <source>
        <dbReference type="ARBA" id="ARBA00023306"/>
    </source>
</evidence>
<dbReference type="AlphaFoldDB" id="A0A6N2AFC4"/>